<organism evidence="2 3">
    <name type="scientific">Mikania micrantha</name>
    <name type="common">bitter vine</name>
    <dbReference type="NCBI Taxonomy" id="192012"/>
    <lineage>
        <taxon>Eukaryota</taxon>
        <taxon>Viridiplantae</taxon>
        <taxon>Streptophyta</taxon>
        <taxon>Embryophyta</taxon>
        <taxon>Tracheophyta</taxon>
        <taxon>Spermatophyta</taxon>
        <taxon>Magnoliopsida</taxon>
        <taxon>eudicotyledons</taxon>
        <taxon>Gunneridae</taxon>
        <taxon>Pentapetalae</taxon>
        <taxon>asterids</taxon>
        <taxon>campanulids</taxon>
        <taxon>Asterales</taxon>
        <taxon>Asteraceae</taxon>
        <taxon>Asteroideae</taxon>
        <taxon>Heliantheae alliance</taxon>
        <taxon>Eupatorieae</taxon>
        <taxon>Mikania</taxon>
    </lineage>
</organism>
<accession>A0A5N6PGE9</accession>
<dbReference type="Proteomes" id="UP000326396">
    <property type="component" value="Linkage Group LG12"/>
</dbReference>
<evidence type="ECO:0000256" key="1">
    <source>
        <dbReference type="SAM" id="MobiDB-lite"/>
    </source>
</evidence>
<gene>
    <name evidence="2" type="ORF">E3N88_07796</name>
</gene>
<feature type="compositionally biased region" description="Basic and acidic residues" evidence="1">
    <location>
        <begin position="7"/>
        <end position="47"/>
    </location>
</feature>
<protein>
    <submittedName>
        <fullName evidence="2">Uncharacterized protein</fullName>
    </submittedName>
</protein>
<keyword evidence="3" id="KW-1185">Reference proteome</keyword>
<evidence type="ECO:0000313" key="3">
    <source>
        <dbReference type="Proteomes" id="UP000326396"/>
    </source>
</evidence>
<reference evidence="2 3" key="1">
    <citation type="submission" date="2019-05" db="EMBL/GenBank/DDBJ databases">
        <title>Mikania micrantha, genome provides insights into the molecular mechanism of rapid growth.</title>
        <authorList>
            <person name="Liu B."/>
        </authorList>
    </citation>
    <scope>NUCLEOTIDE SEQUENCE [LARGE SCALE GENOMIC DNA]</scope>
    <source>
        <strain evidence="2">NLD-2019</strain>
        <tissue evidence="2">Leaf</tissue>
    </source>
</reference>
<dbReference type="AlphaFoldDB" id="A0A5N6PGE9"/>
<proteinExistence type="predicted"/>
<sequence>MGEGGEVEVRPREDREDARKPGVKVGDEGQRDQSKNRAAESGPDRSRSFVSIQIFMMRWLNEEMIGKKDDLSKHN</sequence>
<name>A0A5N6PGE9_9ASTR</name>
<comment type="caution">
    <text evidence="2">The sequence shown here is derived from an EMBL/GenBank/DDBJ whole genome shotgun (WGS) entry which is preliminary data.</text>
</comment>
<dbReference type="EMBL" id="SZYD01000004">
    <property type="protein sequence ID" value="KAD6453091.1"/>
    <property type="molecule type" value="Genomic_DNA"/>
</dbReference>
<feature type="region of interest" description="Disordered" evidence="1">
    <location>
        <begin position="1"/>
        <end position="48"/>
    </location>
</feature>
<evidence type="ECO:0000313" key="2">
    <source>
        <dbReference type="EMBL" id="KAD6453091.1"/>
    </source>
</evidence>